<comment type="caution">
    <text evidence="2">The sequence shown here is derived from an EMBL/GenBank/DDBJ whole genome shotgun (WGS) entry which is preliminary data.</text>
</comment>
<dbReference type="RefSeq" id="WP_058526074.1">
    <property type="nucleotide sequence ID" value="NZ_LNYA01000020.1"/>
</dbReference>
<gene>
    <name evidence="2" type="ORF">Lery_0906</name>
</gene>
<feature type="transmembrane region" description="Helical" evidence="1">
    <location>
        <begin position="82"/>
        <end position="109"/>
    </location>
</feature>
<name>A0A0W0TS94_LEGER</name>
<dbReference type="STRING" id="448.Lery_0906"/>
<dbReference type="PATRIC" id="fig|448.7.peg.947"/>
<reference evidence="2 3" key="1">
    <citation type="submission" date="2015-11" db="EMBL/GenBank/DDBJ databases">
        <title>Genomic analysis of 38 Legionella species identifies large and diverse effector repertoires.</title>
        <authorList>
            <person name="Burstein D."/>
            <person name="Amaro F."/>
            <person name="Zusman T."/>
            <person name="Lifshitz Z."/>
            <person name="Cohen O."/>
            <person name="Gilbert J.A."/>
            <person name="Pupko T."/>
            <person name="Shuman H.A."/>
            <person name="Segal G."/>
        </authorList>
    </citation>
    <scope>NUCLEOTIDE SEQUENCE [LARGE SCALE GENOMIC DNA]</scope>
    <source>
        <strain evidence="2 3">SE-32A-C8</strain>
    </source>
</reference>
<evidence type="ECO:0000313" key="3">
    <source>
        <dbReference type="Proteomes" id="UP000054773"/>
    </source>
</evidence>
<proteinExistence type="predicted"/>
<feature type="transmembrane region" description="Helical" evidence="1">
    <location>
        <begin position="193"/>
        <end position="219"/>
    </location>
</feature>
<dbReference type="AlphaFoldDB" id="A0A0W0TS94"/>
<dbReference type="Proteomes" id="UP000054773">
    <property type="component" value="Unassembled WGS sequence"/>
</dbReference>
<dbReference type="EMBL" id="LNYA01000020">
    <property type="protein sequence ID" value="KTC98438.1"/>
    <property type="molecule type" value="Genomic_DNA"/>
</dbReference>
<evidence type="ECO:0000313" key="2">
    <source>
        <dbReference type="EMBL" id="KTC98438.1"/>
    </source>
</evidence>
<accession>A0A0W0TS94</accession>
<keyword evidence="1" id="KW-1133">Transmembrane helix</keyword>
<keyword evidence="1" id="KW-0472">Membrane</keyword>
<protein>
    <submittedName>
        <fullName evidence="2">Uncharacterized protein</fullName>
    </submittedName>
</protein>
<dbReference type="OrthoDB" id="5652497at2"/>
<keyword evidence="3" id="KW-1185">Reference proteome</keyword>
<keyword evidence="1" id="KW-0812">Transmembrane</keyword>
<sequence length="315" mass="34903">MSDLNDLNTSQLRHILSASKLNDLYTLMDEETVDSLIVYGNTIAPSMRRKNKLLQAISLPLTDPSSYPLILLWSVLGVVTLSVLSLIISTGIMALISLLIGGLFIYANYKELLRDERRNKKYCCLYALKNKTADLLLERHGLAIKAQYIPEYTNKNRALLIRDAVNTTALICTTLFGTYFLGVNAILTAFEATAAAGITIGPLGFLVGIGLAVFISLYLGYHYYQSLKADDYRKYQKKCLTTVVEKKTAVCEAVHHREIERISENEIQSSKKLGINTSGAKNRFLFTLTATQSPALPQAVAEESKPETVTLPLTI</sequence>
<evidence type="ECO:0000256" key="1">
    <source>
        <dbReference type="SAM" id="Phobius"/>
    </source>
</evidence>
<feature type="transmembrane region" description="Helical" evidence="1">
    <location>
        <begin position="164"/>
        <end position="187"/>
    </location>
</feature>
<organism evidence="2 3">
    <name type="scientific">Legionella erythra</name>
    <dbReference type="NCBI Taxonomy" id="448"/>
    <lineage>
        <taxon>Bacteria</taxon>
        <taxon>Pseudomonadati</taxon>
        <taxon>Pseudomonadota</taxon>
        <taxon>Gammaproteobacteria</taxon>
        <taxon>Legionellales</taxon>
        <taxon>Legionellaceae</taxon>
        <taxon>Legionella</taxon>
    </lineage>
</organism>